<name>A0A0K6I1P1_9BURK</name>
<dbReference type="InterPro" id="IPR051239">
    <property type="entry name" value="2'-dNMP_N-hydrolase"/>
</dbReference>
<dbReference type="EMBL" id="CYHF01000005">
    <property type="protein sequence ID" value="CUA97006.1"/>
    <property type="molecule type" value="Genomic_DNA"/>
</dbReference>
<sequence length="176" mass="19245">MSKPRVYLAGPDLFFEDREERYARLRAACAQAGLDAVAPIDGLELHTEGPLPAAEQIYQHNLRLLRICDAVLVNLSPFRGSEPDSGSVFEAAFAYAIGKPVAGWIGDYWHTAERSAMLRKVWHDCDGRARDKLDGGLVEDFGLPANLMLACSFPIMPTAGEAVERLVDAVQPCVGM</sequence>
<organism evidence="1 2">
    <name type="scientific">Thiomonas bhubaneswarensis</name>
    <dbReference type="NCBI Taxonomy" id="339866"/>
    <lineage>
        <taxon>Bacteria</taxon>
        <taxon>Pseudomonadati</taxon>
        <taxon>Pseudomonadota</taxon>
        <taxon>Betaproteobacteria</taxon>
        <taxon>Burkholderiales</taxon>
        <taxon>Thiomonas</taxon>
    </lineage>
</organism>
<accession>A0A0K6I1P1</accession>
<dbReference type="RefSeq" id="WP_055450468.1">
    <property type="nucleotide sequence ID" value="NZ_CYHF01000005.1"/>
</dbReference>
<dbReference type="Pfam" id="PF05014">
    <property type="entry name" value="Nuc_deoxyrib_tr"/>
    <property type="match status" value="1"/>
</dbReference>
<dbReference type="PANTHER" id="PTHR15364:SF0">
    <property type="entry name" value="2'-DEOXYNUCLEOSIDE 5'-PHOSPHATE N-HYDROLASE 1"/>
    <property type="match status" value="1"/>
</dbReference>
<dbReference type="OrthoDB" id="9795789at2"/>
<protein>
    <submittedName>
        <fullName evidence="1">Nucleoside 2-deoxyribosyltransferase</fullName>
    </submittedName>
</protein>
<evidence type="ECO:0000313" key="2">
    <source>
        <dbReference type="Proteomes" id="UP000183649"/>
    </source>
</evidence>
<keyword evidence="2" id="KW-1185">Reference proteome</keyword>
<reference evidence="2" key="1">
    <citation type="submission" date="2015-08" db="EMBL/GenBank/DDBJ databases">
        <authorList>
            <person name="Varghese N."/>
        </authorList>
    </citation>
    <scope>NUCLEOTIDE SEQUENCE [LARGE SCALE GENOMIC DNA]</scope>
    <source>
        <strain evidence="2">DSM 18181</strain>
    </source>
</reference>
<dbReference type="AlphaFoldDB" id="A0A0K6I1P1"/>
<evidence type="ECO:0000313" key="1">
    <source>
        <dbReference type="EMBL" id="CUA97006.1"/>
    </source>
</evidence>
<dbReference type="GO" id="GO:0016740">
    <property type="term" value="F:transferase activity"/>
    <property type="evidence" value="ECO:0007669"/>
    <property type="project" value="UniProtKB-KW"/>
</dbReference>
<dbReference type="Gene3D" id="3.40.50.450">
    <property type="match status" value="1"/>
</dbReference>
<dbReference type="GO" id="GO:0009159">
    <property type="term" value="P:deoxyribonucleoside monophosphate catabolic process"/>
    <property type="evidence" value="ECO:0007669"/>
    <property type="project" value="TreeGrafter"/>
</dbReference>
<dbReference type="STRING" id="339866.GCA_001418255_01563"/>
<dbReference type="InterPro" id="IPR007710">
    <property type="entry name" value="Nucleoside_deoxyribTrfase"/>
</dbReference>
<dbReference type="SUPFAM" id="SSF52309">
    <property type="entry name" value="N-(deoxy)ribosyltransferase-like"/>
    <property type="match status" value="1"/>
</dbReference>
<keyword evidence="1" id="KW-0808">Transferase</keyword>
<dbReference type="GO" id="GO:0070694">
    <property type="term" value="F:5-hydroxymethyl-dUMP N-hydrolase activity"/>
    <property type="evidence" value="ECO:0007669"/>
    <property type="project" value="TreeGrafter"/>
</dbReference>
<proteinExistence type="predicted"/>
<gene>
    <name evidence="1" type="ORF">Ga0061069_10557</name>
</gene>
<dbReference type="Proteomes" id="UP000183649">
    <property type="component" value="Unassembled WGS sequence"/>
</dbReference>
<dbReference type="PANTHER" id="PTHR15364">
    <property type="entry name" value="2'-DEOXYNUCLEOSIDE 5'-PHOSPHATE N-HYDROLASE 1"/>
    <property type="match status" value="1"/>
</dbReference>